<organism evidence="1 2">
    <name type="scientific">Lates calcarifer</name>
    <name type="common">Barramundi</name>
    <name type="synonym">Holocentrus calcarifer</name>
    <dbReference type="NCBI Taxonomy" id="8187"/>
    <lineage>
        <taxon>Eukaryota</taxon>
        <taxon>Metazoa</taxon>
        <taxon>Chordata</taxon>
        <taxon>Craniata</taxon>
        <taxon>Vertebrata</taxon>
        <taxon>Euteleostomi</taxon>
        <taxon>Actinopterygii</taxon>
        <taxon>Neopterygii</taxon>
        <taxon>Teleostei</taxon>
        <taxon>Neoteleostei</taxon>
        <taxon>Acanthomorphata</taxon>
        <taxon>Carangaria</taxon>
        <taxon>Carangaria incertae sedis</taxon>
        <taxon>Centropomidae</taxon>
        <taxon>Lates</taxon>
    </lineage>
</organism>
<dbReference type="KEGG" id="lcf:108887791"/>
<accession>A0AAJ7PU65</accession>
<reference evidence="2" key="1">
    <citation type="submission" date="2025-08" db="UniProtKB">
        <authorList>
            <consortium name="RefSeq"/>
        </authorList>
    </citation>
    <scope>IDENTIFICATION</scope>
    <source>
        <tissue evidence="2">Brain</tissue>
    </source>
</reference>
<sequence>MAVPCLWSCSWYSWTGSQGAAEVRNVASSDHDLQHTLGRFVAECEAVGMRVSTSKSEAMVLSRKMVDCSLRVGGELLPQAKEFKYLGVLCMSDGRMEYEIDRRISAASAVMRSLYWTTVVKRERSRKAKLSIYQSIYVLTLTYGHKIWVVTERRRLRIQAAEMSFLQRVSGLSLRDRVRSLDIQRELGVEPLLLRVERSQLRWFRHLVRMPPRRLPLEIFQAHPTGKRPWGRPRTSWRDYVSLLAWERFRNPQEELENVAGERDVWNALLSLLPPQFQNKWEILN</sequence>
<name>A0AAJ7PU65_LATCA</name>
<proteinExistence type="predicted"/>
<dbReference type="PANTHER" id="PTHR47027">
    <property type="entry name" value="REVERSE TRANSCRIPTASE DOMAIN-CONTAINING PROTEIN"/>
    <property type="match status" value="1"/>
</dbReference>
<evidence type="ECO:0000313" key="1">
    <source>
        <dbReference type="Proteomes" id="UP000694890"/>
    </source>
</evidence>
<dbReference type="GeneID" id="108887791"/>
<protein>
    <submittedName>
        <fullName evidence="2">Uncharacterized protein LOC108887791</fullName>
    </submittedName>
</protein>
<dbReference type="PANTHER" id="PTHR47027:SF30">
    <property type="entry name" value="THAP-TYPE DOMAIN-CONTAINING PROTEIN"/>
    <property type="match status" value="1"/>
</dbReference>
<dbReference type="Proteomes" id="UP000694890">
    <property type="component" value="Linkage group LG2"/>
</dbReference>
<gene>
    <name evidence="2" type="primary">LOC108887791</name>
</gene>
<dbReference type="AlphaFoldDB" id="A0AAJ7PU65"/>
<evidence type="ECO:0000313" key="2">
    <source>
        <dbReference type="RefSeq" id="XP_018538853.1"/>
    </source>
</evidence>
<dbReference type="RefSeq" id="XP_018538853.1">
    <property type="nucleotide sequence ID" value="XM_018683337.2"/>
</dbReference>